<feature type="signal peptide" evidence="1">
    <location>
        <begin position="1"/>
        <end position="23"/>
    </location>
</feature>
<dbReference type="AlphaFoldDB" id="A0A9W6QZD0"/>
<proteinExistence type="predicted"/>
<evidence type="ECO:0000313" key="3">
    <source>
        <dbReference type="Proteomes" id="UP001165136"/>
    </source>
</evidence>
<keyword evidence="1" id="KW-0732">Signal</keyword>
<gene>
    <name evidence="2" type="ORF">Atai01_22440</name>
</gene>
<feature type="chain" id="PRO_5040804034" description="Peptidase inhibitor family I36" evidence="1">
    <location>
        <begin position="24"/>
        <end position="119"/>
    </location>
</feature>
<evidence type="ECO:0000313" key="2">
    <source>
        <dbReference type="EMBL" id="GLY65625.1"/>
    </source>
</evidence>
<evidence type="ECO:0008006" key="4">
    <source>
        <dbReference type="Google" id="ProtNLM"/>
    </source>
</evidence>
<dbReference type="EMBL" id="BSTI01000004">
    <property type="protein sequence ID" value="GLY65625.1"/>
    <property type="molecule type" value="Genomic_DNA"/>
</dbReference>
<dbReference type="Proteomes" id="UP001165136">
    <property type="component" value="Unassembled WGS sequence"/>
</dbReference>
<protein>
    <recommendedName>
        <fullName evidence="4">Peptidase inhibitor family I36</fullName>
    </recommendedName>
</protein>
<comment type="caution">
    <text evidence="2">The sequence shown here is derived from an EMBL/GenBank/DDBJ whole genome shotgun (WGS) entry which is preliminary data.</text>
</comment>
<dbReference type="RefSeq" id="WP_285486760.1">
    <property type="nucleotide sequence ID" value="NZ_BSTI01000004.1"/>
</dbReference>
<evidence type="ECO:0000256" key="1">
    <source>
        <dbReference type="SAM" id="SignalP"/>
    </source>
</evidence>
<organism evidence="2 3">
    <name type="scientific">Amycolatopsis taiwanensis</name>
    <dbReference type="NCBI Taxonomy" id="342230"/>
    <lineage>
        <taxon>Bacteria</taxon>
        <taxon>Bacillati</taxon>
        <taxon>Actinomycetota</taxon>
        <taxon>Actinomycetes</taxon>
        <taxon>Pseudonocardiales</taxon>
        <taxon>Pseudonocardiaceae</taxon>
        <taxon>Amycolatopsis</taxon>
    </lineage>
</organism>
<accession>A0A9W6QZD0</accession>
<name>A0A9W6QZD0_9PSEU</name>
<reference evidence="2" key="1">
    <citation type="submission" date="2023-03" db="EMBL/GenBank/DDBJ databases">
        <title>Amycolatopsis taiwanensis NBRC 103393.</title>
        <authorList>
            <person name="Ichikawa N."/>
            <person name="Sato H."/>
            <person name="Tonouchi N."/>
        </authorList>
    </citation>
    <scope>NUCLEOTIDE SEQUENCE</scope>
    <source>
        <strain evidence="2">NBRC 103393</strain>
    </source>
</reference>
<keyword evidence="3" id="KW-1185">Reference proteome</keyword>
<sequence length="119" mass="11788">MRTRQIGIAGAVAALALAGSALAAPAALADVSPHCQQSGYCLFSGAGFTGTRVTVSSGTGCHPVSDLGLPVARSAARGFGDGAALTLYSDTQCTTSIGTVFTELPDISAASYRLTPLPG</sequence>